<keyword evidence="1" id="KW-0175">Coiled coil</keyword>
<accession>A0A9X5BG45</accession>
<dbReference type="Pfam" id="PF05133">
    <property type="entry name" value="SPP1_portal"/>
    <property type="match status" value="1"/>
</dbReference>
<evidence type="ECO:0000313" key="3">
    <source>
        <dbReference type="Proteomes" id="UP001154420"/>
    </source>
</evidence>
<feature type="coiled-coil region" evidence="1">
    <location>
        <begin position="398"/>
        <end position="425"/>
    </location>
</feature>
<dbReference type="InterPro" id="IPR021145">
    <property type="entry name" value="Portal_protein_SPP1_Gp6-like"/>
</dbReference>
<protein>
    <submittedName>
        <fullName evidence="2">Phage portal protein</fullName>
    </submittedName>
</protein>
<reference evidence="2" key="1">
    <citation type="submission" date="2018-09" db="EMBL/GenBank/DDBJ databases">
        <title>Murine metabolic-syndrome-specific gut microbial biobank.</title>
        <authorList>
            <person name="Liu C."/>
        </authorList>
    </citation>
    <scope>NUCLEOTIDE SEQUENCE</scope>
    <source>
        <strain evidence="2">D42-62</strain>
    </source>
</reference>
<gene>
    <name evidence="2" type="ORF">D5281_11565</name>
</gene>
<comment type="caution">
    <text evidence="2">The sequence shown here is derived from an EMBL/GenBank/DDBJ whole genome shotgun (WGS) entry which is preliminary data.</text>
</comment>
<dbReference type="Proteomes" id="UP001154420">
    <property type="component" value="Unassembled WGS sequence"/>
</dbReference>
<dbReference type="AlphaFoldDB" id="A0A9X5BG45"/>
<proteinExistence type="predicted"/>
<evidence type="ECO:0000256" key="1">
    <source>
        <dbReference type="SAM" id="Coils"/>
    </source>
</evidence>
<evidence type="ECO:0000313" key="2">
    <source>
        <dbReference type="EMBL" id="NBJ93215.1"/>
    </source>
</evidence>
<dbReference type="EMBL" id="QZDT01000017">
    <property type="protein sequence ID" value="NBJ93215.1"/>
    <property type="molecule type" value="Genomic_DNA"/>
</dbReference>
<name>A0A9X5BG45_9FIRM</name>
<organism evidence="2 3">
    <name type="scientific">Parablautia muri</name>
    <dbReference type="NCBI Taxonomy" id="2320879"/>
    <lineage>
        <taxon>Bacteria</taxon>
        <taxon>Bacillati</taxon>
        <taxon>Bacillota</taxon>
        <taxon>Clostridia</taxon>
        <taxon>Lachnospirales</taxon>
        <taxon>Lachnospiraceae</taxon>
        <taxon>Parablautia</taxon>
    </lineage>
</organism>
<sequence length="476" mass="54718">MLTVEEIKYFIDEDAKSRKKKRAAQGMKYYEGEHKIMGSRIFYIDADGKVKEDTIRSNIKISHPFFTELVDQEVQYMLSGGGDFIKSDIQELQEKLNLYFDDGFWSEMYETLTGCIAKGFDYMYAYQTSENRIGFQQADSIGVVEVRAKDTDDKTEHVIYWHIDRIEKGEKTVKRIQVWDAKETYYYIQVNDGKIVEDEDAELNPRPHIVSSNEKGEGFGSCFGFIPFFRIDNNAKQFSGLKPIKDLIDDYDLMACSLSNNLQDFTDAIYVVSGFQGANLDEMMQNIKAKKHIAVSPDGGLDIKTVDIPYEARKAKLELDEKNIYRFGMGFNSAQLGDGNITNVVIRSRYALLDLKCNKLEIRLKGFLRKIIKIVLDEINRNEGTDYRMKDVYFNFVREVITNAKDNAEIELTDAQKEGQMLDNLLKVNNIIDDETIIREVCSVLDIDFEEIKDKLAAGEGETQTVQEMLENITPE</sequence>
<keyword evidence="3" id="KW-1185">Reference proteome</keyword>
<dbReference type="OrthoDB" id="1697867at2"/>